<keyword evidence="1" id="KW-0472">Membrane</keyword>
<evidence type="ECO:0000256" key="2">
    <source>
        <dbReference type="SAM" id="SignalP"/>
    </source>
</evidence>
<keyword evidence="1" id="KW-0812">Transmembrane</keyword>
<evidence type="ECO:0000256" key="1">
    <source>
        <dbReference type="SAM" id="Phobius"/>
    </source>
</evidence>
<keyword evidence="4" id="KW-1185">Reference proteome</keyword>
<feature type="transmembrane region" description="Helical" evidence="1">
    <location>
        <begin position="50"/>
        <end position="69"/>
    </location>
</feature>
<evidence type="ECO:0000313" key="3">
    <source>
        <dbReference type="EMBL" id="MCP1386816.1"/>
    </source>
</evidence>
<evidence type="ECO:0000313" key="4">
    <source>
        <dbReference type="Proteomes" id="UP001204000"/>
    </source>
</evidence>
<proteinExistence type="predicted"/>
<accession>A0ABT1FYM6</accession>
<dbReference type="EMBL" id="JAMFTQ010000001">
    <property type="protein sequence ID" value="MCP1386816.1"/>
    <property type="molecule type" value="Genomic_DNA"/>
</dbReference>
<evidence type="ECO:0008006" key="5">
    <source>
        <dbReference type="Google" id="ProtNLM"/>
    </source>
</evidence>
<reference evidence="3" key="1">
    <citation type="submission" date="2022-05" db="EMBL/GenBank/DDBJ databases">
        <title>Corynebacterium sp. TA-R-1 sp. nov., isolated from human feces.</title>
        <authorList>
            <person name="Shamsuzzaman M."/>
            <person name="Dahal R.H."/>
        </authorList>
    </citation>
    <scope>NUCLEOTIDE SEQUENCE</scope>
    <source>
        <strain evidence="3">TA-R-1</strain>
    </source>
</reference>
<keyword evidence="2" id="KW-0732">Signal</keyword>
<dbReference type="RefSeq" id="WP_253575562.1">
    <property type="nucleotide sequence ID" value="NZ_JAMFTQ010000001.1"/>
</dbReference>
<name>A0ABT1FYM6_9CORY</name>
<keyword evidence="1" id="KW-1133">Transmembrane helix</keyword>
<sequence>MKKPALALSAAAALTVSAIAAPPALAEDTAAPAGASEQSSSETELGAGEIIGITFGVLALVAGGAFFAVQQGILPLPVQFPPEVAKRLGLPVAQAQRGSCDPRDFDTIVPGWPSPLGTTVMYCDGQWAKVGAAQSDWVEHFRYANGQWTRLSADGKKQPADYVCFNGYKLRDMGAPEEFIRVATICTPDEIGR</sequence>
<feature type="chain" id="PRO_5046113414" description="Secreted protein" evidence="2">
    <location>
        <begin position="21"/>
        <end position="193"/>
    </location>
</feature>
<gene>
    <name evidence="3" type="ORF">M5J20_01185</name>
</gene>
<organism evidence="3 4">
    <name type="scientific">Corynebacterium stercoris</name>
    <dbReference type="NCBI Taxonomy" id="2943490"/>
    <lineage>
        <taxon>Bacteria</taxon>
        <taxon>Bacillati</taxon>
        <taxon>Actinomycetota</taxon>
        <taxon>Actinomycetes</taxon>
        <taxon>Mycobacteriales</taxon>
        <taxon>Corynebacteriaceae</taxon>
        <taxon>Corynebacterium</taxon>
    </lineage>
</organism>
<dbReference type="Proteomes" id="UP001204000">
    <property type="component" value="Unassembled WGS sequence"/>
</dbReference>
<protein>
    <recommendedName>
        <fullName evidence="5">Secreted protein</fullName>
    </recommendedName>
</protein>
<feature type="signal peptide" evidence="2">
    <location>
        <begin position="1"/>
        <end position="20"/>
    </location>
</feature>
<comment type="caution">
    <text evidence="3">The sequence shown here is derived from an EMBL/GenBank/DDBJ whole genome shotgun (WGS) entry which is preliminary data.</text>
</comment>